<proteinExistence type="predicted"/>
<accession>A0A8J5K3W8</accession>
<gene>
    <name evidence="1" type="ORF">Hamer_G011593</name>
</gene>
<sequence>NFECEWFCHRIHPNIESLLRDSENHLQSDLVSNPLNSLSDVFYLVYSATTNTTITMEYEDKGGCFGDGPGKINITGCQLDLNTLQLRATNTTYRITGTIKKDTRRAESYLDCEIVPGSPPVIDIK</sequence>
<keyword evidence="2" id="KW-1185">Reference proteome</keyword>
<evidence type="ECO:0000313" key="2">
    <source>
        <dbReference type="Proteomes" id="UP000747542"/>
    </source>
</evidence>
<dbReference type="Proteomes" id="UP000747542">
    <property type="component" value="Unassembled WGS sequence"/>
</dbReference>
<organism evidence="1 2">
    <name type="scientific">Homarus americanus</name>
    <name type="common">American lobster</name>
    <dbReference type="NCBI Taxonomy" id="6706"/>
    <lineage>
        <taxon>Eukaryota</taxon>
        <taxon>Metazoa</taxon>
        <taxon>Ecdysozoa</taxon>
        <taxon>Arthropoda</taxon>
        <taxon>Crustacea</taxon>
        <taxon>Multicrustacea</taxon>
        <taxon>Malacostraca</taxon>
        <taxon>Eumalacostraca</taxon>
        <taxon>Eucarida</taxon>
        <taxon>Decapoda</taxon>
        <taxon>Pleocyemata</taxon>
        <taxon>Astacidea</taxon>
        <taxon>Nephropoidea</taxon>
        <taxon>Nephropidae</taxon>
        <taxon>Homarus</taxon>
    </lineage>
</organism>
<name>A0A8J5K3W8_HOMAM</name>
<protein>
    <submittedName>
        <fullName evidence="1">Uncharacterized protein</fullName>
    </submittedName>
</protein>
<reference evidence="1" key="1">
    <citation type="journal article" date="2021" name="Sci. Adv.">
        <title>The American lobster genome reveals insights on longevity, neural, and immune adaptations.</title>
        <authorList>
            <person name="Polinski J.M."/>
            <person name="Zimin A.V."/>
            <person name="Clark K.F."/>
            <person name="Kohn A.B."/>
            <person name="Sadowski N."/>
            <person name="Timp W."/>
            <person name="Ptitsyn A."/>
            <person name="Khanna P."/>
            <person name="Romanova D.Y."/>
            <person name="Williams P."/>
            <person name="Greenwood S.J."/>
            <person name="Moroz L.L."/>
            <person name="Walt D.R."/>
            <person name="Bodnar A.G."/>
        </authorList>
    </citation>
    <scope>NUCLEOTIDE SEQUENCE</scope>
    <source>
        <strain evidence="1">GMGI-L3</strain>
    </source>
</reference>
<dbReference type="AlphaFoldDB" id="A0A8J5K3W8"/>
<evidence type="ECO:0000313" key="1">
    <source>
        <dbReference type="EMBL" id="KAG7168916.1"/>
    </source>
</evidence>
<feature type="non-terminal residue" evidence="1">
    <location>
        <position position="125"/>
    </location>
</feature>
<dbReference type="EMBL" id="JAHLQT010018664">
    <property type="protein sequence ID" value="KAG7168916.1"/>
    <property type="molecule type" value="Genomic_DNA"/>
</dbReference>
<comment type="caution">
    <text evidence="1">The sequence shown here is derived from an EMBL/GenBank/DDBJ whole genome shotgun (WGS) entry which is preliminary data.</text>
</comment>